<organism evidence="1">
    <name type="scientific">Fagus sylvatica</name>
    <name type="common">Beechnut</name>
    <dbReference type="NCBI Taxonomy" id="28930"/>
    <lineage>
        <taxon>Eukaryota</taxon>
        <taxon>Viridiplantae</taxon>
        <taxon>Streptophyta</taxon>
        <taxon>Embryophyta</taxon>
        <taxon>Tracheophyta</taxon>
        <taxon>Spermatophyta</taxon>
        <taxon>Magnoliopsida</taxon>
        <taxon>eudicotyledons</taxon>
        <taxon>Gunneridae</taxon>
        <taxon>Pentapetalae</taxon>
        <taxon>rosids</taxon>
        <taxon>fabids</taxon>
        <taxon>Fagales</taxon>
        <taxon>Fagaceae</taxon>
        <taxon>Fagus</taxon>
    </lineage>
</organism>
<proteinExistence type="predicted"/>
<name>A0A2N9EH96_FAGSY</name>
<dbReference type="AlphaFoldDB" id="A0A2N9EH96"/>
<accession>A0A2N9EH96</accession>
<evidence type="ECO:0000313" key="1">
    <source>
        <dbReference type="EMBL" id="SPC74078.1"/>
    </source>
</evidence>
<gene>
    <name evidence="1" type="ORF">FSB_LOCUS1960</name>
</gene>
<protein>
    <submittedName>
        <fullName evidence="1">Uncharacterized protein</fullName>
    </submittedName>
</protein>
<sequence length="83" mass="9252">MGLVIHATSGRRFVGRGALLAKVITPARSRTSSWQGFTEWWERKLGGWECFASHLKLWFVTGASVGDRGVFATSGERQFQPQP</sequence>
<reference evidence="1" key="1">
    <citation type="submission" date="2018-02" db="EMBL/GenBank/DDBJ databases">
        <authorList>
            <person name="Cohen D.B."/>
            <person name="Kent A.D."/>
        </authorList>
    </citation>
    <scope>NUCLEOTIDE SEQUENCE</scope>
</reference>
<dbReference type="EMBL" id="OIVN01000091">
    <property type="protein sequence ID" value="SPC74078.1"/>
    <property type="molecule type" value="Genomic_DNA"/>
</dbReference>